<dbReference type="InterPro" id="IPR025058">
    <property type="entry name" value="DUF3995"/>
</dbReference>
<keyword evidence="1" id="KW-0472">Membrane</keyword>
<comment type="caution">
    <text evidence="2">The sequence shown here is derived from an EMBL/GenBank/DDBJ whole genome shotgun (WGS) entry which is preliminary data.</text>
</comment>
<gene>
    <name evidence="2" type="ORF">EDD58_10831</name>
</gene>
<feature type="transmembrane region" description="Helical" evidence="1">
    <location>
        <begin position="125"/>
        <end position="144"/>
    </location>
</feature>
<keyword evidence="1" id="KW-1133">Transmembrane helix</keyword>
<dbReference type="AlphaFoldDB" id="A0A4V2UUU6"/>
<accession>A0A4V2UUU6</accession>
<feature type="transmembrane region" description="Helical" evidence="1">
    <location>
        <begin position="51"/>
        <end position="73"/>
    </location>
</feature>
<keyword evidence="3" id="KW-1185">Reference proteome</keyword>
<organism evidence="2 3">
    <name type="scientific">Hazenella coriacea</name>
    <dbReference type="NCBI Taxonomy" id="1179467"/>
    <lineage>
        <taxon>Bacteria</taxon>
        <taxon>Bacillati</taxon>
        <taxon>Bacillota</taxon>
        <taxon>Bacilli</taxon>
        <taxon>Bacillales</taxon>
        <taxon>Thermoactinomycetaceae</taxon>
        <taxon>Hazenella</taxon>
    </lineage>
</organism>
<feature type="transmembrane region" description="Helical" evidence="1">
    <location>
        <begin position="7"/>
        <end position="31"/>
    </location>
</feature>
<evidence type="ECO:0000256" key="1">
    <source>
        <dbReference type="SAM" id="Phobius"/>
    </source>
</evidence>
<dbReference type="Pfam" id="PF13160">
    <property type="entry name" value="DUF3995"/>
    <property type="match status" value="1"/>
</dbReference>
<dbReference type="OrthoDB" id="2868974at2"/>
<protein>
    <submittedName>
        <fullName evidence="2">Uncharacterized protein DUF3995</fullName>
    </submittedName>
</protein>
<evidence type="ECO:0000313" key="3">
    <source>
        <dbReference type="Proteomes" id="UP000294937"/>
    </source>
</evidence>
<dbReference type="Proteomes" id="UP000294937">
    <property type="component" value="Unassembled WGS sequence"/>
</dbReference>
<evidence type="ECO:0000313" key="2">
    <source>
        <dbReference type="EMBL" id="TCS93217.1"/>
    </source>
</evidence>
<reference evidence="2 3" key="1">
    <citation type="submission" date="2019-03" db="EMBL/GenBank/DDBJ databases">
        <title>Genomic Encyclopedia of Type Strains, Phase IV (KMG-IV): sequencing the most valuable type-strain genomes for metagenomic binning, comparative biology and taxonomic classification.</title>
        <authorList>
            <person name="Goeker M."/>
        </authorList>
    </citation>
    <scope>NUCLEOTIDE SEQUENCE [LARGE SCALE GENOMIC DNA]</scope>
    <source>
        <strain evidence="2 3">DSM 45707</strain>
    </source>
</reference>
<dbReference type="EMBL" id="SMAG01000008">
    <property type="protein sequence ID" value="TCS93217.1"/>
    <property type="molecule type" value="Genomic_DNA"/>
</dbReference>
<feature type="transmembrane region" description="Helical" evidence="1">
    <location>
        <begin position="85"/>
        <end position="105"/>
    </location>
</feature>
<keyword evidence="1" id="KW-0812">Transmembrane</keyword>
<sequence>MKKNYWFIVMGSIWTVIFSGMSFYWAMGGLLGVRSLGGSIYEMALNPSRSFVAILWFTGFIKLLGLILLLMLLIRWKNSIMGKMLYYATKAIGILLFLYGLLNFTTITLSTFNILEFDLDSYATFWRLIFWEPYWMVGGILYFFSVKRI</sequence>
<proteinExistence type="predicted"/>
<name>A0A4V2UUU6_9BACL</name>